<dbReference type="EMBL" id="CP133076">
    <property type="protein sequence ID" value="WMJ17164.1"/>
    <property type="molecule type" value="Genomic_DNA"/>
</dbReference>
<evidence type="ECO:0000259" key="9">
    <source>
        <dbReference type="PROSITE" id="PS50885"/>
    </source>
</evidence>
<dbReference type="AlphaFoldDB" id="A0A1Q5T3D4"/>
<dbReference type="GO" id="GO:0005886">
    <property type="term" value="C:plasma membrane"/>
    <property type="evidence" value="ECO:0007669"/>
    <property type="project" value="UniProtKB-SubCell"/>
</dbReference>
<evidence type="ECO:0000256" key="4">
    <source>
        <dbReference type="ARBA" id="ARBA00023224"/>
    </source>
</evidence>
<reference evidence="11 13" key="4">
    <citation type="submission" date="2023-08" db="EMBL/GenBank/DDBJ databases">
        <title>Genome sequencing of the thermostable Gram positive bacteria Geobacillus proteiniphilus strain T-6.</title>
        <authorList>
            <person name="Shulami S."/>
            <person name="Shoham Y."/>
        </authorList>
    </citation>
    <scope>NUCLEOTIDE SEQUENCE [LARGE SCALE GENOMIC DNA]</scope>
    <source>
        <strain evidence="11 13">T-6</strain>
    </source>
</reference>
<dbReference type="SMART" id="SM00304">
    <property type="entry name" value="HAMP"/>
    <property type="match status" value="1"/>
</dbReference>
<accession>A0A1Q5T3D4</accession>
<dbReference type="SUPFAM" id="SSF58104">
    <property type="entry name" value="Methyl-accepting chemotaxis protein (MCP) signaling domain"/>
    <property type="match status" value="1"/>
</dbReference>
<dbReference type="InterPro" id="IPR004090">
    <property type="entry name" value="Chemotax_Me-accpt_rcpt"/>
</dbReference>
<evidence type="ECO:0000313" key="12">
    <source>
        <dbReference type="Proteomes" id="UP000186030"/>
    </source>
</evidence>
<keyword evidence="2" id="KW-1003">Cell membrane</keyword>
<dbReference type="InterPro" id="IPR003660">
    <property type="entry name" value="HAMP_dom"/>
</dbReference>
<evidence type="ECO:0000256" key="6">
    <source>
        <dbReference type="PROSITE-ProRule" id="PRU00284"/>
    </source>
</evidence>
<dbReference type="GO" id="GO:0004888">
    <property type="term" value="F:transmembrane signaling receptor activity"/>
    <property type="evidence" value="ECO:0007669"/>
    <property type="project" value="InterPro"/>
</dbReference>
<evidence type="ECO:0000313" key="11">
    <source>
        <dbReference type="EMBL" id="WMJ17164.1"/>
    </source>
</evidence>
<protein>
    <submittedName>
        <fullName evidence="11">Methyl-accepting chemotaxis protein</fullName>
    </submittedName>
    <submittedName>
        <fullName evidence="10">Methyl-accepting chemotaxis sensory transducer</fullName>
    </submittedName>
</protein>
<sequence length="559" mass="61540">METKRSGSLWNAFRLETIVMMAMVLTTTLSALVITSIGYIQGRHSAIQSIQQQLQLSSETMVEKISILKATTTNEAFSQKLNYSLTLNERKFHALHLHPVQLILTKTGKTVAKRPSSPNQTLPEQVVRDILKKKQGVLHTDQWLAAFSSSSDLQGAVYMIAIPEKDYLWPLLKQQAANLAGSVAAILTVCLAGWRIIRRATRPIAWLQQAMERLGSGDWRSRIELHAATKDILALADGFHQMSSNLAVLIEHMRFSSEQIAAATNILNQTSSETTAASEQIAAAVADTAYGAEQQARKSADIASFFQQLADEMEQMSFRMEEARRSTEQAHSQAESGNRLVQRASSDMAYLQQSIAKTMYTIDALKDHSRHIASILSLIGNIAEQTNLLALNAAIEAAKAGEHGRGFSVVAKEIRALSAQTGQALAQIQSIVQDVQSQIEAAVQSMKASAKQLDETKKTFTESQQAFEEITTMVSHSSAHTLQISEQFAAIERQISEMREHIAGIATVAQQIASSMEQISNFTDGQHNAMAAIRSEADALNERVLQWRALLETFHLPSD</sequence>
<dbReference type="CDD" id="cd06225">
    <property type="entry name" value="HAMP"/>
    <property type="match status" value="1"/>
</dbReference>
<dbReference type="Pfam" id="PF00015">
    <property type="entry name" value="MCPsignal"/>
    <property type="match status" value="1"/>
</dbReference>
<reference evidence="10 12" key="1">
    <citation type="submission" date="2016-11" db="EMBL/GenBank/DDBJ databases">
        <authorList>
            <person name="Kadnikov V."/>
            <person name="Nazina T."/>
        </authorList>
    </citation>
    <scope>NUCLEOTIDE SEQUENCE [LARGE SCALE GENOMIC DNA]</scope>
    <source>
        <strain evidence="10 12">1017</strain>
    </source>
</reference>
<evidence type="ECO:0000256" key="7">
    <source>
        <dbReference type="SAM" id="Phobius"/>
    </source>
</evidence>
<evidence type="ECO:0000256" key="2">
    <source>
        <dbReference type="ARBA" id="ARBA00022475"/>
    </source>
</evidence>
<dbReference type="Proteomes" id="UP000186030">
    <property type="component" value="Unassembled WGS sequence"/>
</dbReference>
<feature type="transmembrane region" description="Helical" evidence="7">
    <location>
        <begin position="176"/>
        <end position="197"/>
    </location>
</feature>
<evidence type="ECO:0000313" key="10">
    <source>
        <dbReference type="EMBL" id="OKO94748.1"/>
    </source>
</evidence>
<dbReference type="PROSITE" id="PS50885">
    <property type="entry name" value="HAMP"/>
    <property type="match status" value="1"/>
</dbReference>
<dbReference type="PANTHER" id="PTHR32089">
    <property type="entry name" value="METHYL-ACCEPTING CHEMOTAXIS PROTEIN MCPB"/>
    <property type="match status" value="1"/>
</dbReference>
<evidence type="ECO:0000256" key="5">
    <source>
        <dbReference type="ARBA" id="ARBA00029447"/>
    </source>
</evidence>
<gene>
    <name evidence="10" type="ORF">BRO54_1463</name>
    <name evidence="11" type="ORF">RA955_03305</name>
</gene>
<evidence type="ECO:0000256" key="1">
    <source>
        <dbReference type="ARBA" id="ARBA00004236"/>
    </source>
</evidence>
<name>A0A1Q5T3D4_9BACL</name>
<dbReference type="Pfam" id="PF00672">
    <property type="entry name" value="HAMP"/>
    <property type="match status" value="1"/>
</dbReference>
<dbReference type="SUPFAM" id="SSF158472">
    <property type="entry name" value="HAMP domain-like"/>
    <property type="match status" value="1"/>
</dbReference>
<evidence type="ECO:0000259" key="8">
    <source>
        <dbReference type="PROSITE" id="PS50111"/>
    </source>
</evidence>
<evidence type="ECO:0000313" key="13">
    <source>
        <dbReference type="Proteomes" id="UP001223761"/>
    </source>
</evidence>
<feature type="transmembrane region" description="Helical" evidence="7">
    <location>
        <begin position="18"/>
        <end position="40"/>
    </location>
</feature>
<reference evidence="12" key="2">
    <citation type="submission" date="2017-01" db="EMBL/GenBank/DDBJ databases">
        <title>Genome sequencing and annotation of Geobacillus sp. 1017, a Hydrocarbon-Oxidizing Thermophilic Bacterium Isolated from a Heavy Oil Reservoir (China).</title>
        <authorList>
            <person name="Kadnikov V.V."/>
            <person name="Mardanov A.V."/>
            <person name="Poltaraus A.B."/>
            <person name="Sokolova D.S."/>
            <person name="Semenova E.M."/>
            <person name="Ravin N.V."/>
            <person name="Tourova T.P."/>
            <person name="Nazina T.N."/>
        </authorList>
    </citation>
    <scope>NUCLEOTIDE SEQUENCE [LARGE SCALE GENOMIC DNA]</scope>
    <source>
        <strain evidence="12">1017</strain>
    </source>
</reference>
<keyword evidence="3 7" id="KW-0472">Membrane</keyword>
<reference evidence="10" key="3">
    <citation type="journal article" date="2019" name="Int. J. Syst. Evol. Microbiol.">
        <title>Geobacillus proteiniphilus sp. nov., a thermophilic bacterium isolated from a high-temperature heavy oil reservoir in China.</title>
        <authorList>
            <person name="Semenova E.M."/>
            <person name="Sokolova D.S."/>
            <person name="Grouzdev D.S."/>
            <person name="Poltaraus A.B."/>
            <person name="Vinokurova N.G."/>
            <person name="Tourova T.P."/>
            <person name="Nazina T.N."/>
        </authorList>
    </citation>
    <scope>NUCLEOTIDE SEQUENCE</scope>
    <source>
        <strain evidence="10">1017</strain>
    </source>
</reference>
<keyword evidence="7" id="KW-1133">Transmembrane helix</keyword>
<dbReference type="GO" id="GO:0006935">
    <property type="term" value="P:chemotaxis"/>
    <property type="evidence" value="ECO:0007669"/>
    <property type="project" value="InterPro"/>
</dbReference>
<dbReference type="EMBL" id="MQMG01000014">
    <property type="protein sequence ID" value="OKO94748.1"/>
    <property type="molecule type" value="Genomic_DNA"/>
</dbReference>
<dbReference type="RefSeq" id="WP_074043512.1">
    <property type="nucleotide sequence ID" value="NZ_CP133076.1"/>
</dbReference>
<feature type="domain" description="HAMP" evidence="9">
    <location>
        <begin position="198"/>
        <end position="251"/>
    </location>
</feature>
<dbReference type="GO" id="GO:0007165">
    <property type="term" value="P:signal transduction"/>
    <property type="evidence" value="ECO:0007669"/>
    <property type="project" value="UniProtKB-KW"/>
</dbReference>
<organism evidence="10 12">
    <name type="scientific">Geobacillus proteiniphilus</name>
    <dbReference type="NCBI Taxonomy" id="860353"/>
    <lineage>
        <taxon>Bacteria</taxon>
        <taxon>Bacillati</taxon>
        <taxon>Bacillota</taxon>
        <taxon>Bacilli</taxon>
        <taxon>Bacillales</taxon>
        <taxon>Anoxybacillaceae</taxon>
        <taxon>Geobacillus</taxon>
    </lineage>
</organism>
<keyword evidence="7" id="KW-0812">Transmembrane</keyword>
<dbReference type="Gene3D" id="6.10.340.10">
    <property type="match status" value="1"/>
</dbReference>
<dbReference type="SMART" id="SM00283">
    <property type="entry name" value="MA"/>
    <property type="match status" value="1"/>
</dbReference>
<comment type="subcellular location">
    <subcellularLocation>
        <location evidence="1">Cell membrane</location>
    </subcellularLocation>
</comment>
<dbReference type="PROSITE" id="PS50111">
    <property type="entry name" value="CHEMOTAXIS_TRANSDUC_2"/>
    <property type="match status" value="1"/>
</dbReference>
<comment type="similarity">
    <text evidence="5">Belongs to the methyl-accepting chemotaxis (MCP) protein family.</text>
</comment>
<dbReference type="PANTHER" id="PTHR32089:SF112">
    <property type="entry name" value="LYSOZYME-LIKE PROTEIN-RELATED"/>
    <property type="match status" value="1"/>
</dbReference>
<dbReference type="PRINTS" id="PR00260">
    <property type="entry name" value="CHEMTRNSDUCR"/>
</dbReference>
<dbReference type="Gene3D" id="1.10.287.950">
    <property type="entry name" value="Methyl-accepting chemotaxis protein"/>
    <property type="match status" value="1"/>
</dbReference>
<keyword evidence="13" id="KW-1185">Reference proteome</keyword>
<dbReference type="InterPro" id="IPR004089">
    <property type="entry name" value="MCPsignal_dom"/>
</dbReference>
<feature type="domain" description="Methyl-accepting transducer" evidence="8">
    <location>
        <begin position="270"/>
        <end position="520"/>
    </location>
</feature>
<proteinExistence type="inferred from homology"/>
<keyword evidence="4 6" id="KW-0807">Transducer</keyword>
<evidence type="ECO:0000256" key="3">
    <source>
        <dbReference type="ARBA" id="ARBA00023136"/>
    </source>
</evidence>
<dbReference type="Proteomes" id="UP001223761">
    <property type="component" value="Chromosome"/>
</dbReference>